<reference evidence="1 2" key="1">
    <citation type="journal article" date="2015" name="Genome Announc.">
        <title>Expanding the biotechnology potential of lactobacilli through comparative genomics of 213 strains and associated genera.</title>
        <authorList>
            <person name="Sun Z."/>
            <person name="Harris H.M."/>
            <person name="McCann A."/>
            <person name="Guo C."/>
            <person name="Argimon S."/>
            <person name="Zhang W."/>
            <person name="Yang X."/>
            <person name="Jeffery I.B."/>
            <person name="Cooney J.C."/>
            <person name="Kagawa T.F."/>
            <person name="Liu W."/>
            <person name="Song Y."/>
            <person name="Salvetti E."/>
            <person name="Wrobel A."/>
            <person name="Rasinkangas P."/>
            <person name="Parkhill J."/>
            <person name="Rea M.C."/>
            <person name="O'Sullivan O."/>
            <person name="Ritari J."/>
            <person name="Douillard F.P."/>
            <person name="Paul Ross R."/>
            <person name="Yang R."/>
            <person name="Briner A.E."/>
            <person name="Felis G.E."/>
            <person name="de Vos W.M."/>
            <person name="Barrangou R."/>
            <person name="Klaenhammer T.R."/>
            <person name="Caufield P.W."/>
            <person name="Cui Y."/>
            <person name="Zhang H."/>
            <person name="O'Toole P.W."/>
        </authorList>
    </citation>
    <scope>NUCLEOTIDE SEQUENCE [LARGE SCALE GENOMIC DNA]</scope>
    <source>
        <strain evidence="1 2">DSM 20452</strain>
    </source>
</reference>
<dbReference type="Proteomes" id="UP000051612">
    <property type="component" value="Unassembled WGS sequence"/>
</dbReference>
<dbReference type="NCBIfam" id="TIGR01725">
    <property type="entry name" value="phge_HK97_gp10"/>
    <property type="match status" value="1"/>
</dbReference>
<evidence type="ECO:0008006" key="3">
    <source>
        <dbReference type="Google" id="ProtNLM"/>
    </source>
</evidence>
<name>A0A0R2B6Z2_9LACO</name>
<comment type="caution">
    <text evidence="1">The sequence shown here is derived from an EMBL/GenBank/DDBJ whole genome shotgun (WGS) entry which is preliminary data.</text>
</comment>
<accession>A0A0R2B6Z2</accession>
<proteinExistence type="predicted"/>
<dbReference type="EMBL" id="AYYN01000140">
    <property type="protein sequence ID" value="KRM73700.1"/>
    <property type="molecule type" value="Genomic_DNA"/>
</dbReference>
<gene>
    <name evidence="1" type="ORF">FC48_GL000973</name>
</gene>
<evidence type="ECO:0000313" key="1">
    <source>
        <dbReference type="EMBL" id="KRM73700.1"/>
    </source>
</evidence>
<organism evidence="1 2">
    <name type="scientific">Ligilactobacillus murinus DSM 20452 = NBRC 14221</name>
    <dbReference type="NCBI Taxonomy" id="1423772"/>
    <lineage>
        <taxon>Bacteria</taxon>
        <taxon>Bacillati</taxon>
        <taxon>Bacillota</taxon>
        <taxon>Bacilli</taxon>
        <taxon>Lactobacillales</taxon>
        <taxon>Lactobacillaceae</taxon>
        <taxon>Ligilactobacillus</taxon>
    </lineage>
</organism>
<dbReference type="PATRIC" id="fig|1423772.3.peg.1047"/>
<protein>
    <recommendedName>
        <fullName evidence="3">HK97 gp10 family phage protein</fullName>
    </recommendedName>
</protein>
<evidence type="ECO:0000313" key="2">
    <source>
        <dbReference type="Proteomes" id="UP000051612"/>
    </source>
</evidence>
<dbReference type="InterPro" id="IPR010064">
    <property type="entry name" value="HK97-gp10_tail"/>
</dbReference>
<dbReference type="RefSeq" id="WP_056959599.1">
    <property type="nucleotide sequence ID" value="NZ_AYYN01000140.1"/>
</dbReference>
<dbReference type="AlphaFoldDB" id="A0A0R2B6Z2"/>
<sequence>MIDVEIHGLDELEAKLNKLPSVLAEGAMNGQEDAIEQAEAYAVDELQSSIKYSQGELARSFKHEVKQDGDEVIARWWNSSMVAIFREFGTGKVGENSPKKLPSNIAIAYRQTPWYIPAEEVDIDLNKIYGIPKIKIKGKYFYRTTGQPARQFMTPAMDKLAKEAPNIIKTRVEQEFRDKLGD</sequence>